<gene>
    <name evidence="6" type="ORF">BZA70DRAFT_38307</name>
</gene>
<protein>
    <recommendedName>
        <fullName evidence="8">Integral membrane protein</fullName>
    </recommendedName>
</protein>
<feature type="transmembrane region" description="Helical" evidence="2">
    <location>
        <begin position="413"/>
        <end position="432"/>
    </location>
</feature>
<keyword evidence="2" id="KW-0812">Transmembrane</keyword>
<feature type="transmembrane region" description="Helical" evidence="2">
    <location>
        <begin position="284"/>
        <end position="315"/>
    </location>
</feature>
<reference evidence="6 7" key="1">
    <citation type="submission" date="2024-03" db="EMBL/GenBank/DDBJ databases">
        <title>Genome-scale model development and genomic sequencing of the oleaginous clade Lipomyces.</title>
        <authorList>
            <consortium name="Lawrence Berkeley National Laboratory"/>
            <person name="Czajka J.J."/>
            <person name="Han Y."/>
            <person name="Kim J."/>
            <person name="Mondo S.J."/>
            <person name="Hofstad B.A."/>
            <person name="Robles A."/>
            <person name="Haridas S."/>
            <person name="Riley R."/>
            <person name="LaButti K."/>
            <person name="Pangilinan J."/>
            <person name="Andreopoulos W."/>
            <person name="Lipzen A."/>
            <person name="Yan J."/>
            <person name="Wang M."/>
            <person name="Ng V."/>
            <person name="Grigoriev I.V."/>
            <person name="Spatafora J.W."/>
            <person name="Magnuson J.K."/>
            <person name="Baker S.E."/>
            <person name="Pomraning K.R."/>
        </authorList>
    </citation>
    <scope>NUCLEOTIDE SEQUENCE [LARGE SCALE GENOMIC DNA]</scope>
    <source>
        <strain evidence="6 7">Phaff 52-87</strain>
    </source>
</reference>
<comment type="caution">
    <text evidence="6">The sequence shown here is derived from an EMBL/GenBank/DDBJ whole genome shotgun (WGS) entry which is preliminary data.</text>
</comment>
<feature type="region of interest" description="Disordered" evidence="1">
    <location>
        <begin position="171"/>
        <end position="212"/>
    </location>
</feature>
<evidence type="ECO:0000313" key="6">
    <source>
        <dbReference type="EMBL" id="KAK7208165.1"/>
    </source>
</evidence>
<evidence type="ECO:0000256" key="2">
    <source>
        <dbReference type="SAM" id="Phobius"/>
    </source>
</evidence>
<dbReference type="Proteomes" id="UP001498771">
    <property type="component" value="Unassembled WGS sequence"/>
</dbReference>
<dbReference type="Pfam" id="PF10348">
    <property type="entry name" value="DUF2427"/>
    <property type="match status" value="1"/>
</dbReference>
<sequence>MKSSLTLPILALALSLSVAAHGDEPESDSPPSPATMGGMHMAPFNATEFFNSYDTTSFLNTPDSRSFLIAHIAFMILSFAILLPVSLMLSIARSPLYTPVHIIFLATTAVGLVPAVIYKSRAPDLYPGNIHSSFGWVIFFLLAIHFAAGFFSDFFGWALRKPYSARAASAASSSSVPPSPTYEPVDDRASSDSARAGSLGGETLDGHEDLYSDDYYPSEYGYRYTDGDDGSRNYVLETADDLEKLSLPHHPLTVEYRIQHAIATYFEPLRRAISRLPERALTSFYLLSTVVFSLLNRPMILIGFFQIMSGIVTATNLGMKDKIYGLLAHFIKGSIFFWFGILTFGRVLGAFAELGWAWNVRPPVARSRQGLGARIFNCSLETVESGLIFTYGITNIFMEHLGNKDGKWSHKDLQHASIAFMYIGGGLCGLLFESSSVRSLFNASIANKLPRSRTIRGVASVSAASAAVATATNASSAASAPSPASAGKPLRPVVVAGNDSCAAEPASYAASFNPFPAFTVFFTGALMSQHQQATALSTTIHMQWGYLLCIAAVFRAITYITFFQSPPSSYLPSRPFTEVLTSFCLMAGGVIFVASSEQVVNAIIYYGLDSMFTMNIAVGSVALLMAWIMVLMALKGWAVRRRS</sequence>
<evidence type="ECO:0000256" key="3">
    <source>
        <dbReference type="SAM" id="SignalP"/>
    </source>
</evidence>
<dbReference type="Pfam" id="PF10355">
    <property type="entry name" value="Ytp1"/>
    <property type="match status" value="1"/>
</dbReference>
<organism evidence="6 7">
    <name type="scientific">Myxozyma melibiosi</name>
    <dbReference type="NCBI Taxonomy" id="54550"/>
    <lineage>
        <taxon>Eukaryota</taxon>
        <taxon>Fungi</taxon>
        <taxon>Dikarya</taxon>
        <taxon>Ascomycota</taxon>
        <taxon>Saccharomycotina</taxon>
        <taxon>Lipomycetes</taxon>
        <taxon>Lipomycetales</taxon>
        <taxon>Lipomycetaceae</taxon>
        <taxon>Myxozyma</taxon>
    </lineage>
</organism>
<keyword evidence="2" id="KW-0472">Membrane</keyword>
<evidence type="ECO:0000313" key="7">
    <source>
        <dbReference type="Proteomes" id="UP001498771"/>
    </source>
</evidence>
<feature type="signal peptide" evidence="3">
    <location>
        <begin position="1"/>
        <end position="22"/>
    </location>
</feature>
<keyword evidence="7" id="KW-1185">Reference proteome</keyword>
<feature type="transmembrane region" description="Helical" evidence="2">
    <location>
        <begin position="137"/>
        <end position="159"/>
    </location>
</feature>
<dbReference type="RefSeq" id="XP_064771198.1">
    <property type="nucleotide sequence ID" value="XM_064915075.1"/>
</dbReference>
<dbReference type="Gene3D" id="1.20.120.1770">
    <property type="match status" value="1"/>
</dbReference>
<proteinExistence type="predicted"/>
<accession>A0ABR1FEB0</accession>
<name>A0ABR1FEB0_9ASCO</name>
<evidence type="ECO:0000259" key="5">
    <source>
        <dbReference type="Pfam" id="PF10355"/>
    </source>
</evidence>
<dbReference type="GeneID" id="90040587"/>
<feature type="transmembrane region" description="Helical" evidence="2">
    <location>
        <begin position="544"/>
        <end position="563"/>
    </location>
</feature>
<feature type="transmembrane region" description="Helical" evidence="2">
    <location>
        <begin position="96"/>
        <end position="117"/>
    </location>
</feature>
<evidence type="ECO:0000259" key="4">
    <source>
        <dbReference type="Pfam" id="PF10348"/>
    </source>
</evidence>
<feature type="domain" description="Protein YTP1-like C-terminal" evidence="5">
    <location>
        <begin position="303"/>
        <end position="636"/>
    </location>
</feature>
<feature type="chain" id="PRO_5046933390" description="Integral membrane protein" evidence="3">
    <location>
        <begin position="23"/>
        <end position="643"/>
    </location>
</feature>
<feature type="transmembrane region" description="Helical" evidence="2">
    <location>
        <begin position="575"/>
        <end position="594"/>
    </location>
</feature>
<feature type="transmembrane region" description="Helical" evidence="2">
    <location>
        <begin position="335"/>
        <end position="358"/>
    </location>
</feature>
<evidence type="ECO:0008006" key="8">
    <source>
        <dbReference type="Google" id="ProtNLM"/>
    </source>
</evidence>
<dbReference type="EMBL" id="JBBJBU010000001">
    <property type="protein sequence ID" value="KAK7208165.1"/>
    <property type="molecule type" value="Genomic_DNA"/>
</dbReference>
<dbReference type="PANTHER" id="PTHR31685">
    <property type="entry name" value="INTEGRAL MEMBRANE PROTEIN (AFU_ORTHOLOGUE AFUA_6G12730)-RELATED"/>
    <property type="match status" value="1"/>
</dbReference>
<feature type="transmembrane region" description="Helical" evidence="2">
    <location>
        <begin position="614"/>
        <end position="634"/>
    </location>
</feature>
<dbReference type="InterPro" id="IPR018827">
    <property type="entry name" value="YTP1_C"/>
</dbReference>
<dbReference type="InterPro" id="IPR018825">
    <property type="entry name" value="DUF2427"/>
</dbReference>
<keyword evidence="2" id="KW-1133">Transmembrane helix</keyword>
<dbReference type="PANTHER" id="PTHR31685:SF3">
    <property type="entry name" value="INTEGRAL MEMBRANE PROTEIN (AFU_ORTHOLOGUE AFUA_6G12730)"/>
    <property type="match status" value="1"/>
</dbReference>
<keyword evidence="3" id="KW-0732">Signal</keyword>
<feature type="domain" description="DUF2427" evidence="4">
    <location>
        <begin position="53"/>
        <end position="153"/>
    </location>
</feature>
<evidence type="ECO:0000256" key="1">
    <source>
        <dbReference type="SAM" id="MobiDB-lite"/>
    </source>
</evidence>
<feature type="transmembrane region" description="Helical" evidence="2">
    <location>
        <begin position="67"/>
        <end position="89"/>
    </location>
</feature>